<dbReference type="InterPro" id="IPR000182">
    <property type="entry name" value="GNAT_dom"/>
</dbReference>
<dbReference type="InterPro" id="IPR016181">
    <property type="entry name" value="Acyl_CoA_acyltransferase"/>
</dbReference>
<dbReference type="SUPFAM" id="SSF55729">
    <property type="entry name" value="Acyl-CoA N-acyltransferases (Nat)"/>
    <property type="match status" value="1"/>
</dbReference>
<organism evidence="2 3">
    <name type="scientific">Photobacterium proteolyticum</name>
    <dbReference type="NCBI Taxonomy" id="1903952"/>
    <lineage>
        <taxon>Bacteria</taxon>
        <taxon>Pseudomonadati</taxon>
        <taxon>Pseudomonadota</taxon>
        <taxon>Gammaproteobacteria</taxon>
        <taxon>Vibrionales</taxon>
        <taxon>Vibrionaceae</taxon>
        <taxon>Photobacterium</taxon>
    </lineage>
</organism>
<protein>
    <recommendedName>
        <fullName evidence="1">N-acetyltransferase domain-containing protein</fullName>
    </recommendedName>
</protein>
<dbReference type="Proteomes" id="UP000186905">
    <property type="component" value="Unassembled WGS sequence"/>
</dbReference>
<reference evidence="2 3" key="1">
    <citation type="submission" date="2016-09" db="EMBL/GenBank/DDBJ databases">
        <title>Photobacterium proteolyticum sp. nov. a protease producing bacterium isolated from ocean sediments of Laizhou Bay.</title>
        <authorList>
            <person name="Li Y."/>
        </authorList>
    </citation>
    <scope>NUCLEOTIDE SEQUENCE [LARGE SCALE GENOMIC DNA]</scope>
    <source>
        <strain evidence="2 3">13-12</strain>
    </source>
</reference>
<comment type="caution">
    <text evidence="2">The sequence shown here is derived from an EMBL/GenBank/DDBJ whole genome shotgun (WGS) entry which is preliminary data.</text>
</comment>
<dbReference type="GO" id="GO:0016747">
    <property type="term" value="F:acyltransferase activity, transferring groups other than amino-acyl groups"/>
    <property type="evidence" value="ECO:0007669"/>
    <property type="project" value="InterPro"/>
</dbReference>
<dbReference type="OrthoDB" id="5828233at2"/>
<gene>
    <name evidence="2" type="ORF">BIT28_05135</name>
</gene>
<sequence length="285" mass="32299">MQQDRYQVYHLEETSFQLNQSFSCWQKVVLWALELELNKKQKWYVVDIHADDNCEDVFQIDAFGLLKPTGHRAGSFYEQVRLLSLPALILEGVIEPLGLTDGVTVLKPLAEASYEIQVLNGNDGMSTFAAESSLLEAPFQRQYQSDNDVALLVYCHDELIATALFSRYIEDHRFPFHLSELCYELSLHTVYVLPEYRSLGIASSLANSIVNIARKDMLNLHHVLQGKIRLKPWFSALALTPGGEAICDILSEAFVEMNDDIIEELMDEGMAISYQDPVIFVEGMA</sequence>
<name>A0A1Q9GSN6_9GAMM</name>
<feature type="domain" description="N-acetyltransferase" evidence="1">
    <location>
        <begin position="114"/>
        <end position="262"/>
    </location>
</feature>
<dbReference type="PROSITE" id="PS51186">
    <property type="entry name" value="GNAT"/>
    <property type="match status" value="1"/>
</dbReference>
<dbReference type="AlphaFoldDB" id="A0A1Q9GSN6"/>
<dbReference type="RefSeq" id="WP_075763407.1">
    <property type="nucleotide sequence ID" value="NZ_MJIL01000060.1"/>
</dbReference>
<dbReference type="EMBL" id="MJIL01000060">
    <property type="protein sequence ID" value="OLQ77727.1"/>
    <property type="molecule type" value="Genomic_DNA"/>
</dbReference>
<dbReference type="Gene3D" id="3.40.630.30">
    <property type="match status" value="1"/>
</dbReference>
<proteinExistence type="predicted"/>
<accession>A0A1Q9GSN6</accession>
<dbReference type="Pfam" id="PF00583">
    <property type="entry name" value="Acetyltransf_1"/>
    <property type="match status" value="1"/>
</dbReference>
<dbReference type="CDD" id="cd04301">
    <property type="entry name" value="NAT_SF"/>
    <property type="match status" value="1"/>
</dbReference>
<evidence type="ECO:0000313" key="2">
    <source>
        <dbReference type="EMBL" id="OLQ77727.1"/>
    </source>
</evidence>
<keyword evidence="3" id="KW-1185">Reference proteome</keyword>
<evidence type="ECO:0000313" key="3">
    <source>
        <dbReference type="Proteomes" id="UP000186905"/>
    </source>
</evidence>
<evidence type="ECO:0000259" key="1">
    <source>
        <dbReference type="PROSITE" id="PS51186"/>
    </source>
</evidence>